<evidence type="ECO:0000313" key="4">
    <source>
        <dbReference type="Proteomes" id="UP001220961"/>
    </source>
</evidence>
<evidence type="ECO:0000259" key="2">
    <source>
        <dbReference type="SMART" id="SM00324"/>
    </source>
</evidence>
<protein>
    <recommendedName>
        <fullName evidence="2">Rho-GAP domain-containing protein</fullName>
    </recommendedName>
</protein>
<feature type="compositionally biased region" description="Low complexity" evidence="1">
    <location>
        <begin position="36"/>
        <end position="51"/>
    </location>
</feature>
<dbReference type="AlphaFoldDB" id="A0AAF0EAB7"/>
<dbReference type="InterPro" id="IPR039767">
    <property type="entry name" value="RALBP1"/>
</dbReference>
<feature type="region of interest" description="Disordered" evidence="1">
    <location>
        <begin position="539"/>
        <end position="564"/>
    </location>
</feature>
<organism evidence="3 4">
    <name type="scientific">Malassezia caprae</name>
    <dbReference type="NCBI Taxonomy" id="1381934"/>
    <lineage>
        <taxon>Eukaryota</taxon>
        <taxon>Fungi</taxon>
        <taxon>Dikarya</taxon>
        <taxon>Basidiomycota</taxon>
        <taxon>Ustilaginomycotina</taxon>
        <taxon>Malasseziomycetes</taxon>
        <taxon>Malasseziales</taxon>
        <taxon>Malasseziaceae</taxon>
        <taxon>Malassezia</taxon>
    </lineage>
</organism>
<feature type="compositionally biased region" description="Low complexity" evidence="1">
    <location>
        <begin position="363"/>
        <end position="384"/>
    </location>
</feature>
<feature type="compositionally biased region" description="Basic and acidic residues" evidence="1">
    <location>
        <begin position="263"/>
        <end position="273"/>
    </location>
</feature>
<feature type="region of interest" description="Disordered" evidence="1">
    <location>
        <begin position="161"/>
        <end position="279"/>
    </location>
</feature>
<dbReference type="EMBL" id="CP119913">
    <property type="protein sequence ID" value="WFD20750.1"/>
    <property type="molecule type" value="Genomic_DNA"/>
</dbReference>
<feature type="compositionally biased region" description="Polar residues" evidence="1">
    <location>
        <begin position="250"/>
        <end position="262"/>
    </location>
</feature>
<gene>
    <name evidence="3" type="ORF">MCAP1_003002</name>
</gene>
<accession>A0AAF0EAB7</accession>
<dbReference type="GO" id="GO:0005096">
    <property type="term" value="F:GTPase activator activity"/>
    <property type="evidence" value="ECO:0007669"/>
    <property type="project" value="InterPro"/>
</dbReference>
<dbReference type="CDD" id="cd00159">
    <property type="entry name" value="RhoGAP"/>
    <property type="match status" value="1"/>
</dbReference>
<feature type="compositionally biased region" description="Polar residues" evidence="1">
    <location>
        <begin position="84"/>
        <end position="96"/>
    </location>
</feature>
<dbReference type="InterPro" id="IPR000198">
    <property type="entry name" value="RhoGAP_dom"/>
</dbReference>
<dbReference type="SUPFAM" id="SSF48350">
    <property type="entry name" value="GTPase activation domain, GAP"/>
    <property type="match status" value="1"/>
</dbReference>
<dbReference type="SMART" id="SM00324">
    <property type="entry name" value="RhoGAP"/>
    <property type="match status" value="1"/>
</dbReference>
<sequence length="755" mass="80857">MPSFLARLQRPFVDRASAEHGAPGSAEARGATRPPSVASTSSKQSSALKSLGKFRRMRLGCKKEADAVDTSPVQSEFAAGPRSSDASDGSTRVPSRSTLRLSLDLMSRRTSVSRMTDTSVDASDLTRVPLTEVASDVPLSESQEACLNEEGDAAVQALQTDKEPVPPPKIIVPEATGSPLTDALDASSPSSMGTAPPIESPLLSDGSPPPPLSAPTLPWHQLRAKPSSPKLTTDVSSPAEEPAPDASPSGTLPSTASAMDVSSTERDAADSDVKPSSSMFQIGKRGLEVMGRLRPIHSAANNRMLAPRAEGSRSDHRRRSLFAPLMSRVDSRATIASPTRQWLDWLEAPGLAHPRASKLRTFRSPSVLSTSSSMQSLRQASPSSPTSPDEMPGLFGMPLGRAVAATRAAATLSPDLVPPEHEWGPEQGVLRPPLWSRTEAQQRYLPRIVTRCIESLEKWGCDEEGIYRISGRSSHSSKLRALWDVPGTDLNMADIGPADLDVHAVCSVLKMYLRELPEPLVPFEMAAVLERMCGAAAPSQSPVVPRPDSVMSTASRTAPAGLDDEKQAELARELEPLMQRIPYCEWYLLRELAEHLGVMTEPTTVARTKMPLSNLTLVLAPTLQVSGLLFMTLVQKRHMLFSEATRPAFDAAALAEKSSGASPVLDRAEPPPPAVSSPTEGTQGRLPQVDVPCEDVSDDIHPAQLQDAQESLSPLPSDDCIPEVAEDALPIAQRFSQPRSSILADSVHNTTQQAS</sequence>
<dbReference type="Pfam" id="PF00620">
    <property type="entry name" value="RhoGAP"/>
    <property type="match status" value="1"/>
</dbReference>
<dbReference type="Proteomes" id="UP001220961">
    <property type="component" value="Chromosome 6"/>
</dbReference>
<feature type="region of interest" description="Disordered" evidence="1">
    <location>
        <begin position="1"/>
        <end position="96"/>
    </location>
</feature>
<dbReference type="PANTHER" id="PTHR12783">
    <property type="entry name" value="RALA BINDING PROTEIN 1 RALBP1"/>
    <property type="match status" value="1"/>
</dbReference>
<dbReference type="Gene3D" id="1.10.555.10">
    <property type="entry name" value="Rho GTPase activation protein"/>
    <property type="match status" value="1"/>
</dbReference>
<dbReference type="GO" id="GO:0007264">
    <property type="term" value="P:small GTPase-mediated signal transduction"/>
    <property type="evidence" value="ECO:0007669"/>
    <property type="project" value="InterPro"/>
</dbReference>
<proteinExistence type="predicted"/>
<evidence type="ECO:0000313" key="3">
    <source>
        <dbReference type="EMBL" id="WFD20750.1"/>
    </source>
</evidence>
<name>A0AAF0EAB7_9BASI</name>
<dbReference type="PANTHER" id="PTHR12783:SF5">
    <property type="entry name" value="RALA-BINDING PROTEIN 1"/>
    <property type="match status" value="1"/>
</dbReference>
<feature type="compositionally biased region" description="Low complexity" evidence="1">
    <location>
        <begin position="236"/>
        <end position="249"/>
    </location>
</feature>
<reference evidence="3" key="1">
    <citation type="submission" date="2023-03" db="EMBL/GenBank/DDBJ databases">
        <title>Mating type loci evolution in Malassezia.</title>
        <authorList>
            <person name="Coelho M.A."/>
        </authorList>
    </citation>
    <scope>NUCLEOTIDE SEQUENCE</scope>
    <source>
        <strain evidence="3">CBS 10434</strain>
    </source>
</reference>
<feature type="domain" description="Rho-GAP" evidence="2">
    <location>
        <begin position="443"/>
        <end position="649"/>
    </location>
</feature>
<dbReference type="GO" id="GO:0031267">
    <property type="term" value="F:small GTPase binding"/>
    <property type="evidence" value="ECO:0007669"/>
    <property type="project" value="InterPro"/>
</dbReference>
<feature type="region of interest" description="Disordered" evidence="1">
    <location>
        <begin position="660"/>
        <end position="755"/>
    </location>
</feature>
<keyword evidence="4" id="KW-1185">Reference proteome</keyword>
<dbReference type="InterPro" id="IPR008936">
    <property type="entry name" value="Rho_GTPase_activation_prot"/>
</dbReference>
<feature type="region of interest" description="Disordered" evidence="1">
    <location>
        <begin position="363"/>
        <end position="392"/>
    </location>
</feature>
<evidence type="ECO:0000256" key="1">
    <source>
        <dbReference type="SAM" id="MobiDB-lite"/>
    </source>
</evidence>